<dbReference type="KEGG" id="ahel:Q31a_04960"/>
<sequence>MIRDLSPLGGFRHAADSHGTARVWNKLLNGSSLYQVLFAVRSNPGTAVTASVPQLRLRLPIKTSFSVFMIFSCLGCTSDAPTAVAEIRVEQSDQQRLLTAQASLHETLKFAGER</sequence>
<gene>
    <name evidence="1" type="ORF">Q31a_04960</name>
</gene>
<name>A0A518G0T2_9BACT</name>
<dbReference type="EMBL" id="CP036298">
    <property type="protein sequence ID" value="QDV22212.1"/>
    <property type="molecule type" value="Genomic_DNA"/>
</dbReference>
<keyword evidence="2" id="KW-1185">Reference proteome</keyword>
<evidence type="ECO:0000313" key="1">
    <source>
        <dbReference type="EMBL" id="QDV22212.1"/>
    </source>
</evidence>
<accession>A0A518G0T2</accession>
<proteinExistence type="predicted"/>
<organism evidence="1 2">
    <name type="scientific">Aureliella helgolandensis</name>
    <dbReference type="NCBI Taxonomy" id="2527968"/>
    <lineage>
        <taxon>Bacteria</taxon>
        <taxon>Pseudomonadati</taxon>
        <taxon>Planctomycetota</taxon>
        <taxon>Planctomycetia</taxon>
        <taxon>Pirellulales</taxon>
        <taxon>Pirellulaceae</taxon>
        <taxon>Aureliella</taxon>
    </lineage>
</organism>
<reference evidence="1 2" key="1">
    <citation type="submission" date="2019-02" db="EMBL/GenBank/DDBJ databases">
        <title>Deep-cultivation of Planctomycetes and their phenomic and genomic characterization uncovers novel biology.</title>
        <authorList>
            <person name="Wiegand S."/>
            <person name="Jogler M."/>
            <person name="Boedeker C."/>
            <person name="Pinto D."/>
            <person name="Vollmers J."/>
            <person name="Rivas-Marin E."/>
            <person name="Kohn T."/>
            <person name="Peeters S.H."/>
            <person name="Heuer A."/>
            <person name="Rast P."/>
            <person name="Oberbeckmann S."/>
            <person name="Bunk B."/>
            <person name="Jeske O."/>
            <person name="Meyerdierks A."/>
            <person name="Storesund J.E."/>
            <person name="Kallscheuer N."/>
            <person name="Luecker S."/>
            <person name="Lage O.M."/>
            <person name="Pohl T."/>
            <person name="Merkel B.J."/>
            <person name="Hornburger P."/>
            <person name="Mueller R.-W."/>
            <person name="Bruemmer F."/>
            <person name="Labrenz M."/>
            <person name="Spormann A.M."/>
            <person name="Op den Camp H."/>
            <person name="Overmann J."/>
            <person name="Amann R."/>
            <person name="Jetten M.S.M."/>
            <person name="Mascher T."/>
            <person name="Medema M.H."/>
            <person name="Devos D.P."/>
            <person name="Kaster A.-K."/>
            <person name="Ovreas L."/>
            <person name="Rohde M."/>
            <person name="Galperin M.Y."/>
            <person name="Jogler C."/>
        </authorList>
    </citation>
    <scope>NUCLEOTIDE SEQUENCE [LARGE SCALE GENOMIC DNA]</scope>
    <source>
        <strain evidence="1 2">Q31a</strain>
    </source>
</reference>
<protein>
    <submittedName>
        <fullName evidence="1">Uncharacterized protein</fullName>
    </submittedName>
</protein>
<dbReference type="AlphaFoldDB" id="A0A518G0T2"/>
<evidence type="ECO:0000313" key="2">
    <source>
        <dbReference type="Proteomes" id="UP000318017"/>
    </source>
</evidence>
<dbReference type="Proteomes" id="UP000318017">
    <property type="component" value="Chromosome"/>
</dbReference>